<comment type="caution">
    <text evidence="1">The sequence shown here is derived from an EMBL/GenBank/DDBJ whole genome shotgun (WGS) entry which is preliminary data.</text>
</comment>
<accession>A0A495A8D6</accession>
<dbReference type="Proteomes" id="UP000249516">
    <property type="component" value="Unassembled WGS sequence"/>
</dbReference>
<dbReference type="EMBL" id="PNJG02000001">
    <property type="protein sequence ID" value="RKQ36227.1"/>
    <property type="molecule type" value="Genomic_DNA"/>
</dbReference>
<proteinExistence type="predicted"/>
<name>A0A495A8D6_9MICC</name>
<keyword evidence="2" id="KW-1185">Reference proteome</keyword>
<evidence type="ECO:0000313" key="1">
    <source>
        <dbReference type="EMBL" id="RKQ36227.1"/>
    </source>
</evidence>
<reference evidence="1 2" key="1">
    <citation type="submission" date="2018-10" db="EMBL/GenBank/DDBJ databases">
        <title>Kocuria tytouropygialis sp. nov., isolated from the uropygial gland of an American barn owl (Tyto furcata).</title>
        <authorList>
            <person name="Braun M.S."/>
            <person name="Wang E."/>
            <person name="Zimmermann S."/>
            <person name="Wagner H."/>
            <person name="Wink M."/>
        </authorList>
    </citation>
    <scope>NUCLEOTIDE SEQUENCE [LARGE SCALE GENOMIC DNA]</scope>
    <source>
        <strain evidence="1 2">442</strain>
    </source>
</reference>
<dbReference type="AlphaFoldDB" id="A0A495A8D6"/>
<organism evidence="1 2">
    <name type="scientific">Kocuria tytonis</name>
    <dbReference type="NCBI Taxonomy" id="2054280"/>
    <lineage>
        <taxon>Bacteria</taxon>
        <taxon>Bacillati</taxon>
        <taxon>Actinomycetota</taxon>
        <taxon>Actinomycetes</taxon>
        <taxon>Micrococcales</taxon>
        <taxon>Micrococcaceae</taxon>
        <taxon>Kocuria</taxon>
    </lineage>
</organism>
<protein>
    <submittedName>
        <fullName evidence="1">Uncharacterized protein</fullName>
    </submittedName>
</protein>
<sequence length="91" mass="9530">MRTEIRSTTTPAGTALTTIEDGEATKILMTGPDGRGHVLGTVVYDGATTLIHFQDHGCELTAEVLRAAATLLDGRCATALLDVEDLFGGAR</sequence>
<evidence type="ECO:0000313" key="2">
    <source>
        <dbReference type="Proteomes" id="UP000249516"/>
    </source>
</evidence>
<dbReference type="RefSeq" id="WP_121029601.1">
    <property type="nucleotide sequence ID" value="NZ_PNJG02000001.1"/>
</dbReference>
<gene>
    <name evidence="1" type="ORF">C1C97_000630</name>
</gene>